<feature type="transmembrane region" description="Helical" evidence="1">
    <location>
        <begin position="189"/>
        <end position="211"/>
    </location>
</feature>
<dbReference type="Proteomes" id="UP001387110">
    <property type="component" value="Unassembled WGS sequence"/>
</dbReference>
<evidence type="ECO:0000256" key="1">
    <source>
        <dbReference type="SAM" id="Phobius"/>
    </source>
</evidence>
<feature type="transmembrane region" description="Helical" evidence="1">
    <location>
        <begin position="115"/>
        <end position="137"/>
    </location>
</feature>
<gene>
    <name evidence="2" type="ORF">SZL87_09835</name>
</gene>
<comment type="caution">
    <text evidence="2">The sequence shown here is derived from an EMBL/GenBank/DDBJ whole genome shotgun (WGS) entry which is preliminary data.</text>
</comment>
<organism evidence="2 3">
    <name type="scientific">Exiguobacterium indicum</name>
    <dbReference type="NCBI Taxonomy" id="296995"/>
    <lineage>
        <taxon>Bacteria</taxon>
        <taxon>Bacillati</taxon>
        <taxon>Bacillota</taxon>
        <taxon>Bacilli</taxon>
        <taxon>Bacillales</taxon>
        <taxon>Bacillales Family XII. Incertae Sedis</taxon>
        <taxon>Exiguobacterium</taxon>
    </lineage>
</organism>
<reference evidence="2 3" key="1">
    <citation type="submission" date="2023-12" db="EMBL/GenBank/DDBJ databases">
        <authorList>
            <person name="Easwaran N."/>
            <person name="Lazarus H.P.S."/>
        </authorList>
    </citation>
    <scope>NUCLEOTIDE SEQUENCE [LARGE SCALE GENOMIC DNA]</scope>
    <source>
        <strain evidence="2 3">VIT-2023</strain>
    </source>
</reference>
<evidence type="ECO:0000313" key="3">
    <source>
        <dbReference type="Proteomes" id="UP001387110"/>
    </source>
</evidence>
<dbReference type="RefSeq" id="WP_336449254.1">
    <property type="nucleotide sequence ID" value="NZ_JBAWKY010000002.1"/>
</dbReference>
<keyword evidence="1" id="KW-0472">Membrane</keyword>
<keyword evidence="3" id="KW-1185">Reference proteome</keyword>
<evidence type="ECO:0000313" key="2">
    <source>
        <dbReference type="EMBL" id="MEI4462724.1"/>
    </source>
</evidence>
<accession>A0ABU8EIH2</accession>
<dbReference type="EMBL" id="JBAWKY010000002">
    <property type="protein sequence ID" value="MEI4462724.1"/>
    <property type="molecule type" value="Genomic_DNA"/>
</dbReference>
<feature type="transmembrane region" description="Helical" evidence="1">
    <location>
        <begin position="72"/>
        <end position="95"/>
    </location>
</feature>
<keyword evidence="1" id="KW-1133">Transmembrane helix</keyword>
<proteinExistence type="predicted"/>
<feature type="transmembrane region" description="Helical" evidence="1">
    <location>
        <begin position="218"/>
        <end position="235"/>
    </location>
</feature>
<keyword evidence="1" id="KW-0812">Transmembrane</keyword>
<feature type="transmembrane region" description="Helical" evidence="1">
    <location>
        <begin position="34"/>
        <end position="52"/>
    </location>
</feature>
<feature type="transmembrane region" description="Helical" evidence="1">
    <location>
        <begin position="144"/>
        <end position="161"/>
    </location>
</feature>
<name>A0ABU8EIH2_9BACL</name>
<sequence length="573" mass="65481">MSMILIFIQIILTALYLCNPYANSVFDFVSSSKYLVLFHMVGLLVICMYSTIQLKTSFEGFPFLTASKIKAYILFVGMTVIILVTVVPLAIYSIYAFSLENISHIVLYRIIKFYTVLFLVPGMIGGLFGSFIGNFILRIHRKSTKIILVSVAILLIGLLVYDSSLQSGLNPVIPFDEGYFDAAFSLQSYSLLTVLLLLTIFLLTLISLLISSEFLLKITQSAVLLGCLCLIAASFQEPSAAASREKFLQSVPNENTINAENSHEVSKGLPITKVNTTQINDSRHYVSKVFLSKTVKGKYSFYLSKYMKINNLSDSIKVIRRDSDKVTVKFKNNTSFSITYSYVPNLQRVISDKYIYLPASEPWYPMRLDGCENQMGHINLKDDHSQLIQSKGCITIFDDRYFIRNKHSVVPIDLVDQLDDDAFFKQVKTLHKQVNEMNGLDKKELPDLIIAPMSSFDSTQHLNETWKKGNQILVALDLFLKRDSQTIQQRIILNLHYTLMKKAVQDTQKLNVIQTNRIAAAFFKDRLSELKNHSPANDYYLIQMQRLIEDEIKMDFEKINSKRILEKFERNLE</sequence>
<protein>
    <submittedName>
        <fullName evidence="2">Uncharacterized protein</fullName>
    </submittedName>
</protein>